<protein>
    <submittedName>
        <fullName evidence="6">Glucose-methanol-choline oxidoreductase</fullName>
    </submittedName>
</protein>
<dbReference type="PANTHER" id="PTHR47470:SF1">
    <property type="entry name" value="FAD-DEPENDENT OXIDOREDUCTASE 2 FAD BINDING DOMAIN-CONTAINING PROTEIN"/>
    <property type="match status" value="1"/>
</dbReference>
<evidence type="ECO:0000256" key="4">
    <source>
        <dbReference type="ARBA" id="ARBA00023002"/>
    </source>
</evidence>
<evidence type="ECO:0000256" key="2">
    <source>
        <dbReference type="ARBA" id="ARBA00022630"/>
    </source>
</evidence>
<keyword evidence="2" id="KW-0285">Flavoprotein</keyword>
<feature type="domain" description="Glucose-methanol-choline oxidoreductase N-terminal" evidence="5">
    <location>
        <begin position="101"/>
        <end position="390"/>
    </location>
</feature>
<dbReference type="GeneID" id="73349655"/>
<dbReference type="Pfam" id="PF00732">
    <property type="entry name" value="GMC_oxred_N"/>
    <property type="match status" value="1"/>
</dbReference>
<dbReference type="SUPFAM" id="SSF51905">
    <property type="entry name" value="FAD/NAD(P)-binding domain"/>
    <property type="match status" value="1"/>
</dbReference>
<name>A0A9Q8T8Y4_9PEZI</name>
<dbReference type="KEGG" id="clup:CLUP02_15721"/>
<dbReference type="GO" id="GO:0016614">
    <property type="term" value="F:oxidoreductase activity, acting on CH-OH group of donors"/>
    <property type="evidence" value="ECO:0007669"/>
    <property type="project" value="InterPro"/>
</dbReference>
<dbReference type="InterPro" id="IPR052542">
    <property type="entry name" value="Cholesterol_Oxidase"/>
</dbReference>
<organism evidence="6 7">
    <name type="scientific">Colletotrichum lupini</name>
    <dbReference type="NCBI Taxonomy" id="145971"/>
    <lineage>
        <taxon>Eukaryota</taxon>
        <taxon>Fungi</taxon>
        <taxon>Dikarya</taxon>
        <taxon>Ascomycota</taxon>
        <taxon>Pezizomycotina</taxon>
        <taxon>Sordariomycetes</taxon>
        <taxon>Hypocreomycetidae</taxon>
        <taxon>Glomerellales</taxon>
        <taxon>Glomerellaceae</taxon>
        <taxon>Colletotrichum</taxon>
        <taxon>Colletotrichum acutatum species complex</taxon>
    </lineage>
</organism>
<evidence type="ECO:0000256" key="1">
    <source>
        <dbReference type="ARBA" id="ARBA00001974"/>
    </source>
</evidence>
<dbReference type="EMBL" id="CP019480">
    <property type="protein sequence ID" value="UQC90191.1"/>
    <property type="molecule type" value="Genomic_DNA"/>
</dbReference>
<keyword evidence="7" id="KW-1185">Reference proteome</keyword>
<accession>A0A9Q8T8Y4</accession>
<dbReference type="GO" id="GO:0050660">
    <property type="term" value="F:flavin adenine dinucleotide binding"/>
    <property type="evidence" value="ECO:0007669"/>
    <property type="project" value="InterPro"/>
</dbReference>
<proteinExistence type="predicted"/>
<dbReference type="Proteomes" id="UP000830671">
    <property type="component" value="Chromosome 8"/>
</dbReference>
<sequence>MRSSAATTKNKIVMEGTAELNGYDHQQTNGLNGEFNGRIEPDYTESFDTPYPATEPREGYRQAGDTFDPVTGAYPRISRPVELIRPSYDVVVIGSGYGGAVAASRMARGNKRVCLLERGKEKWPGEFPSEIIPAVKELHTTNAATDGLLGALGKLGTGGDPTGLYHLIVGDGQNAFVGNGLGGTSLLNANVFLEADEGVLNLPIWPKEIDAGELKKYYKRAAGVLEPKKYPKDFPKLHKLETLEKQAKLMGWSEKFDRVPQTTRFEDGENSTGVYMRASTLSGQDTTGLNDGSKSTTLVNYLSDAWNWGTEMFCQCEVRYVTKAKDREGYIVHFAWHGGKRANFKDLFYEDLMWVHAKELVFFGAGSIGTTEILLRSKQFGLDMSPDVGHGMSGNGDILAFGYNTSEYVNGMGREDPPPNRPVGPCITGIIDCRKGLDNPLDGFVVEEGAIPAALAPFYQAMLTYLPGRVFPDNISIKGAVGHVTAAVGSRFFGPYFPDGSTEKTQCYLIMSHDSSQATMQLDKDRPLINFSGVGKSHRAKKLAGYLAKLTNLIGGIYVDSPFYAAFGEKEITVHAIGGARISSDGTGASGGVNHKGQLFKGTEGEVHEGLVVCDGTIVPAALGVNPFATITALAERSVEKIADDLHIKVDLKTKNGSLNLFGKPAHDPFEGEHPPVARVQEIINTARDDMTPGIAFTETMDGWIHFGEDSKTLDFQRATLTAKSRGEYARFFLSARSWNTHNLVHDKEHEANLTGTFTCPALGGTSMVQGGKFNLFNDDPRSPDTTNLTYNFLISQKDGKKLHFNGYKFVNSDVVFNPLNLWKATTTLYCTITEVDEHDQPIHEEVRGKGVIHIRPTAFLQECTTMEATGSSLYAKVSSTANFLGYFTAKAAGAFLTPFIPQIWPSLPFNSYQNPTPWSEEITVEANDRVKTKLYMWEPQTIGGDASRAPILLFISGAAVDHQIFALPTIEKNAVNYFRAKGYRVYSMVHRVGKTIVAQQNWTTYDARRDIQAALRKIRKRHAIIDRLDGSGPSSPTYVVAHCAGSIALASGLLDGSIPRQWLSGVTASQVFMNPKFPKVNNLKASLPISMANIYNLIQGKWFDCTSTPRDGYIQQAINQLLRFYPVGHRNEICNSVVCHRSSLAFGRLWSHKGLNEATHSQLENFVGGASMANLNHLMYQGTHEVVTDSQNESLVTPQNIARLKGLPIFLFSGSEDEVYAPENTDTSFTILTEANGGVCYERQVFQNRGHLDAWMSPTAHKDIFPRVEQHIQNVLNDKYSRLEKFASGNPLGLKK</sequence>
<dbReference type="Gene3D" id="3.50.50.60">
    <property type="entry name" value="FAD/NAD(P)-binding domain"/>
    <property type="match status" value="3"/>
</dbReference>
<dbReference type="PANTHER" id="PTHR47470">
    <property type="entry name" value="CHOLESTEROL OXIDASE"/>
    <property type="match status" value="1"/>
</dbReference>
<evidence type="ECO:0000313" key="7">
    <source>
        <dbReference type="Proteomes" id="UP000830671"/>
    </source>
</evidence>
<evidence type="ECO:0000259" key="5">
    <source>
        <dbReference type="Pfam" id="PF00732"/>
    </source>
</evidence>
<evidence type="ECO:0000256" key="3">
    <source>
        <dbReference type="ARBA" id="ARBA00022827"/>
    </source>
</evidence>
<evidence type="ECO:0000313" key="6">
    <source>
        <dbReference type="EMBL" id="UQC90191.1"/>
    </source>
</evidence>
<dbReference type="SUPFAM" id="SSF53474">
    <property type="entry name" value="alpha/beta-Hydrolases"/>
    <property type="match status" value="1"/>
</dbReference>
<comment type="cofactor">
    <cofactor evidence="1">
        <name>FAD</name>
        <dbReference type="ChEBI" id="CHEBI:57692"/>
    </cofactor>
</comment>
<gene>
    <name evidence="6" type="ORF">CLUP02_15721</name>
</gene>
<dbReference type="InterPro" id="IPR036188">
    <property type="entry name" value="FAD/NAD-bd_sf"/>
</dbReference>
<keyword evidence="4" id="KW-0560">Oxidoreductase</keyword>
<dbReference type="InterPro" id="IPR029058">
    <property type="entry name" value="AB_hydrolase_fold"/>
</dbReference>
<dbReference type="RefSeq" id="XP_049151792.1">
    <property type="nucleotide sequence ID" value="XM_049294645.1"/>
</dbReference>
<reference evidence="6" key="1">
    <citation type="journal article" date="2021" name="Mol. Plant Microbe Interact.">
        <title>Complete Genome Sequence of the Plant-Pathogenic Fungus Colletotrichum lupini.</title>
        <authorList>
            <person name="Baroncelli R."/>
            <person name="Pensec F."/>
            <person name="Da Lio D."/>
            <person name="Boufleur T."/>
            <person name="Vicente I."/>
            <person name="Sarrocco S."/>
            <person name="Picot A."/>
            <person name="Baraldi E."/>
            <person name="Sukno S."/>
            <person name="Thon M."/>
            <person name="Le Floch G."/>
        </authorList>
    </citation>
    <scope>NUCLEOTIDE SEQUENCE</scope>
    <source>
        <strain evidence="6">IMI 504893</strain>
    </source>
</reference>
<keyword evidence="3" id="KW-0274">FAD</keyword>
<dbReference type="Gene3D" id="3.40.50.1820">
    <property type="entry name" value="alpha/beta hydrolase"/>
    <property type="match status" value="1"/>
</dbReference>
<dbReference type="InterPro" id="IPR000172">
    <property type="entry name" value="GMC_OxRdtase_N"/>
</dbReference>